<name>A0A316ZDL8_9BASI</name>
<sequence>MKAPALNLHWQQRKPWRLHFGLFSRCPATAFDKLLNRAMPLPPFRAGNFFALCATSEGRAMIRTSIADLRPTIFAFSVPWLLICGISAAWDVAFDFAAEGKVSYLIFMVFLLQSGPVPVGLQLDGGIAHQFDARLERRTTPRTPRHSLLGDRAAALKDLLGPVVPVPVRGRRTRGQLLRLAVGRVSSEVRQGHGRRGRQAASTVDQLSRRFLRHAVCIHSVCALGSVLLPRRSPKYKYRFPHVRAPTASLYAVLPGPRKP</sequence>
<accession>A0A316ZDL8</accession>
<protein>
    <submittedName>
        <fullName evidence="1">Uncharacterized protein</fullName>
    </submittedName>
</protein>
<gene>
    <name evidence="1" type="ORF">FA09DRAFT_213175</name>
</gene>
<dbReference type="RefSeq" id="XP_025599900.1">
    <property type="nucleotide sequence ID" value="XM_025739501.1"/>
</dbReference>
<reference evidence="1 2" key="1">
    <citation type="journal article" date="2018" name="Mol. Biol. Evol.">
        <title>Broad Genomic Sampling Reveals a Smut Pathogenic Ancestry of the Fungal Clade Ustilaginomycotina.</title>
        <authorList>
            <person name="Kijpornyongpan T."/>
            <person name="Mondo S.J."/>
            <person name="Barry K."/>
            <person name="Sandor L."/>
            <person name="Lee J."/>
            <person name="Lipzen A."/>
            <person name="Pangilinan J."/>
            <person name="LaButti K."/>
            <person name="Hainaut M."/>
            <person name="Henrissat B."/>
            <person name="Grigoriev I.V."/>
            <person name="Spatafora J.W."/>
            <person name="Aime M.C."/>
        </authorList>
    </citation>
    <scope>NUCLEOTIDE SEQUENCE [LARGE SCALE GENOMIC DNA]</scope>
    <source>
        <strain evidence="1 2">MCA 4186</strain>
    </source>
</reference>
<organism evidence="1 2">
    <name type="scientific">Tilletiopsis washingtonensis</name>
    <dbReference type="NCBI Taxonomy" id="58919"/>
    <lineage>
        <taxon>Eukaryota</taxon>
        <taxon>Fungi</taxon>
        <taxon>Dikarya</taxon>
        <taxon>Basidiomycota</taxon>
        <taxon>Ustilaginomycotina</taxon>
        <taxon>Exobasidiomycetes</taxon>
        <taxon>Entylomatales</taxon>
        <taxon>Entylomatales incertae sedis</taxon>
        <taxon>Tilletiopsis</taxon>
    </lineage>
</organism>
<dbReference type="GeneID" id="37267047"/>
<evidence type="ECO:0000313" key="1">
    <source>
        <dbReference type="EMBL" id="PWN99621.1"/>
    </source>
</evidence>
<proteinExistence type="predicted"/>
<dbReference type="AlphaFoldDB" id="A0A316ZDL8"/>
<dbReference type="EMBL" id="KZ819287">
    <property type="protein sequence ID" value="PWN99621.1"/>
    <property type="molecule type" value="Genomic_DNA"/>
</dbReference>
<keyword evidence="2" id="KW-1185">Reference proteome</keyword>
<evidence type="ECO:0000313" key="2">
    <source>
        <dbReference type="Proteomes" id="UP000245946"/>
    </source>
</evidence>
<dbReference type="Proteomes" id="UP000245946">
    <property type="component" value="Unassembled WGS sequence"/>
</dbReference>